<dbReference type="PANTHER" id="PTHR36214">
    <property type="match status" value="1"/>
</dbReference>
<evidence type="ECO:0000259" key="5">
    <source>
        <dbReference type="PROSITE" id="PS51656"/>
    </source>
</evidence>
<dbReference type="PANTHER" id="PTHR36214:SF3">
    <property type="entry name" value="ACETYL-COA DECARBONYLASE_SYNTHASE COMPLEX SUBUNIT GAMMA"/>
    <property type="match status" value="1"/>
</dbReference>
<evidence type="ECO:0000256" key="3">
    <source>
        <dbReference type="ARBA" id="ARBA00023004"/>
    </source>
</evidence>
<dbReference type="KEGG" id="mth:MTH_1359"/>
<accession>O27412</accession>
<dbReference type="HOGENOM" id="CLU_127723_0_0_2"/>
<evidence type="ECO:0000256" key="4">
    <source>
        <dbReference type="ARBA" id="ARBA00023014"/>
    </source>
</evidence>
<dbReference type="PROSITE" id="PS51656">
    <property type="entry name" value="4FE4S"/>
    <property type="match status" value="1"/>
</dbReference>
<reference evidence="6 7" key="1">
    <citation type="journal article" date="1997" name="J. Bacteriol.">
        <title>Complete genome sequence of Methanobacterium thermoautotrophicum deltaH: functional analysis and comparative genomics.</title>
        <authorList>
            <person name="Smith D.R."/>
            <person name="Doucette-Stamm L.A."/>
            <person name="Deloughery C."/>
            <person name="Lee H.-M."/>
            <person name="Dubois J."/>
            <person name="Aldredge T."/>
            <person name="Bashirzadeh R."/>
            <person name="Blakely D."/>
            <person name="Cook R."/>
            <person name="Gilbert K."/>
            <person name="Harrison D."/>
            <person name="Hoang L."/>
            <person name="Keagle P."/>
            <person name="Lumm W."/>
            <person name="Pothier B."/>
            <person name="Qiu D."/>
            <person name="Spadafora R."/>
            <person name="Vicare R."/>
            <person name="Wang Y."/>
            <person name="Wierzbowski J."/>
            <person name="Gibson R."/>
            <person name="Jiwani N."/>
            <person name="Caruso A."/>
            <person name="Bush D."/>
            <person name="Safer H."/>
            <person name="Patwell D."/>
            <person name="Prabhakar S."/>
            <person name="McDougall S."/>
            <person name="Shimer G."/>
            <person name="Goyal A."/>
            <person name="Pietrovski S."/>
            <person name="Church G.M."/>
            <person name="Daniels C.J."/>
            <person name="Mao J.-i."/>
            <person name="Rice P."/>
            <person name="Nolling J."/>
            <person name="Reeve J.N."/>
        </authorList>
    </citation>
    <scope>NUCLEOTIDE SEQUENCE [LARGE SCALE GENOMIC DNA]</scope>
    <source>
        <strain evidence="7">ATCC 29096 / DSM 1053 / JCM 10044 / NBRC 100330 / Delta H</strain>
    </source>
</reference>
<keyword evidence="4" id="KW-0411">Iron-sulfur</keyword>
<gene>
    <name evidence="6" type="ordered locus">MTH_1359</name>
</gene>
<sequence>MMERDEVKREVRPQGSLVKEVTLKQVKPCIAAEGKIRVLMELDSEIGDIIPLIANMYPPGVVNYVRKKNILTLTIYDRIISLYPSGKISMNKTHDVEEAFEIAGELMDRINRAHDSGGDGSDSRDMSRIGPMDVHRCLPGSNCGDCGESTCMAFAMKLLNGEQKLDSCLPLKEPWMQEKVQCLEKLLGEEMMETLGWSGY</sequence>
<evidence type="ECO:0000313" key="7">
    <source>
        <dbReference type="Proteomes" id="UP000005223"/>
    </source>
</evidence>
<evidence type="ECO:0000256" key="1">
    <source>
        <dbReference type="ARBA" id="ARBA00022485"/>
    </source>
</evidence>
<dbReference type="GO" id="GO:0046872">
    <property type="term" value="F:metal ion binding"/>
    <property type="evidence" value="ECO:0007669"/>
    <property type="project" value="UniProtKB-KW"/>
</dbReference>
<keyword evidence="3" id="KW-0408">Iron</keyword>
<name>O27412_METTH</name>
<keyword evidence="1" id="KW-0004">4Fe-4S</keyword>
<evidence type="ECO:0000313" key="6">
    <source>
        <dbReference type="EMBL" id="AAB85836.1"/>
    </source>
</evidence>
<dbReference type="PIR" id="F69047">
    <property type="entry name" value="F69047"/>
</dbReference>
<dbReference type="EnsemblBacteria" id="AAB85836">
    <property type="protein sequence ID" value="AAB85836"/>
    <property type="gene ID" value="MTH_1359"/>
</dbReference>
<dbReference type="InterPro" id="IPR011005">
    <property type="entry name" value="Dihydropteroate_synth-like_sf"/>
</dbReference>
<keyword evidence="7" id="KW-1185">Reference proteome</keyword>
<evidence type="ECO:0000256" key="2">
    <source>
        <dbReference type="ARBA" id="ARBA00022723"/>
    </source>
</evidence>
<dbReference type="GO" id="GO:0051539">
    <property type="term" value="F:4 iron, 4 sulfur cluster binding"/>
    <property type="evidence" value="ECO:0007669"/>
    <property type="project" value="UniProtKB-KW"/>
</dbReference>
<proteinExistence type="predicted"/>
<dbReference type="Proteomes" id="UP000005223">
    <property type="component" value="Chromosome"/>
</dbReference>
<dbReference type="PaxDb" id="187420-MTH_1359"/>
<dbReference type="InParanoid" id="O27412"/>
<dbReference type="Pfam" id="PF04060">
    <property type="entry name" value="FeS"/>
    <property type="match status" value="1"/>
</dbReference>
<keyword evidence="2" id="KW-0479">Metal-binding</keyword>
<dbReference type="InterPro" id="IPR051069">
    <property type="entry name" value="ACDS_complex_subunit"/>
</dbReference>
<dbReference type="EMBL" id="AE000666">
    <property type="protein sequence ID" value="AAB85836.1"/>
    <property type="molecule type" value="Genomic_DNA"/>
</dbReference>
<organism evidence="6 7">
    <name type="scientific">Methanothermobacter thermautotrophicus (strain ATCC 29096 / DSM 1053 / JCM 10044 / NBRC 100330 / Delta H)</name>
    <name type="common">Methanobacterium thermoautotrophicum</name>
    <dbReference type="NCBI Taxonomy" id="187420"/>
    <lineage>
        <taxon>Archaea</taxon>
        <taxon>Methanobacteriati</taxon>
        <taxon>Methanobacteriota</taxon>
        <taxon>Methanomada group</taxon>
        <taxon>Methanobacteria</taxon>
        <taxon>Methanobacteriales</taxon>
        <taxon>Methanobacteriaceae</taxon>
        <taxon>Methanothermobacter</taxon>
    </lineage>
</organism>
<dbReference type="PATRIC" id="fig|187420.15.peg.1324"/>
<dbReference type="AlphaFoldDB" id="O27412"/>
<protein>
    <submittedName>
        <fullName evidence="6">Conserved protein</fullName>
    </submittedName>
</protein>
<dbReference type="InterPro" id="IPR007202">
    <property type="entry name" value="4Fe-4S_dom"/>
</dbReference>
<dbReference type="Gene3D" id="3.20.20.20">
    <property type="entry name" value="Dihydropteroate synthase-like"/>
    <property type="match status" value="1"/>
</dbReference>
<feature type="domain" description="4Fe-4S" evidence="5">
    <location>
        <begin position="124"/>
        <end position="189"/>
    </location>
</feature>
<dbReference type="STRING" id="187420.MTH_1359"/>